<organism evidence="2 3">
    <name type="scientific">Lasiosphaeris hirsuta</name>
    <dbReference type="NCBI Taxonomy" id="260670"/>
    <lineage>
        <taxon>Eukaryota</taxon>
        <taxon>Fungi</taxon>
        <taxon>Dikarya</taxon>
        <taxon>Ascomycota</taxon>
        <taxon>Pezizomycotina</taxon>
        <taxon>Sordariomycetes</taxon>
        <taxon>Sordariomycetidae</taxon>
        <taxon>Sordariales</taxon>
        <taxon>Lasiosphaeriaceae</taxon>
        <taxon>Lasiosphaeris</taxon>
    </lineage>
</organism>
<evidence type="ECO:0000313" key="2">
    <source>
        <dbReference type="EMBL" id="KAK0704351.1"/>
    </source>
</evidence>
<feature type="region of interest" description="Disordered" evidence="1">
    <location>
        <begin position="1"/>
        <end position="55"/>
    </location>
</feature>
<feature type="region of interest" description="Disordered" evidence="1">
    <location>
        <begin position="71"/>
        <end position="92"/>
    </location>
</feature>
<evidence type="ECO:0000313" key="3">
    <source>
        <dbReference type="Proteomes" id="UP001172102"/>
    </source>
</evidence>
<dbReference type="EMBL" id="JAUKUA010000007">
    <property type="protein sequence ID" value="KAK0704351.1"/>
    <property type="molecule type" value="Genomic_DNA"/>
</dbReference>
<keyword evidence="3" id="KW-1185">Reference proteome</keyword>
<feature type="compositionally biased region" description="Low complexity" evidence="1">
    <location>
        <begin position="31"/>
        <end position="41"/>
    </location>
</feature>
<gene>
    <name evidence="2" type="ORF">B0H67DRAFT_648799</name>
</gene>
<name>A0AA39ZVJ4_9PEZI</name>
<evidence type="ECO:0000256" key="1">
    <source>
        <dbReference type="SAM" id="MobiDB-lite"/>
    </source>
</evidence>
<feature type="compositionally biased region" description="Pro residues" evidence="1">
    <location>
        <begin position="21"/>
        <end position="30"/>
    </location>
</feature>
<reference evidence="2" key="1">
    <citation type="submission" date="2023-06" db="EMBL/GenBank/DDBJ databases">
        <title>Genome-scale phylogeny and comparative genomics of the fungal order Sordariales.</title>
        <authorList>
            <consortium name="Lawrence Berkeley National Laboratory"/>
            <person name="Hensen N."/>
            <person name="Bonometti L."/>
            <person name="Westerberg I."/>
            <person name="Brannstrom I.O."/>
            <person name="Guillou S."/>
            <person name="Cros-Aarteil S."/>
            <person name="Calhoun S."/>
            <person name="Haridas S."/>
            <person name="Kuo A."/>
            <person name="Mondo S."/>
            <person name="Pangilinan J."/>
            <person name="Riley R."/>
            <person name="Labutti K."/>
            <person name="Andreopoulos B."/>
            <person name="Lipzen A."/>
            <person name="Chen C."/>
            <person name="Yanf M."/>
            <person name="Daum C."/>
            <person name="Ng V."/>
            <person name="Clum A."/>
            <person name="Steindorff A."/>
            <person name="Ohm R."/>
            <person name="Martin F."/>
            <person name="Silar P."/>
            <person name="Natvig D."/>
            <person name="Lalanne C."/>
            <person name="Gautier V."/>
            <person name="Ament-Velasquez S.L."/>
            <person name="Kruys A."/>
            <person name="Hutchinson M.I."/>
            <person name="Powell A.J."/>
            <person name="Barry K."/>
            <person name="Miller A.N."/>
            <person name="Grigoriev I.V."/>
            <person name="Debuchy R."/>
            <person name="Gladieux P."/>
            <person name="Thoren M.H."/>
            <person name="Johannesson H."/>
        </authorList>
    </citation>
    <scope>NUCLEOTIDE SEQUENCE</scope>
    <source>
        <strain evidence="2">SMH4607-1</strain>
    </source>
</reference>
<comment type="caution">
    <text evidence="2">The sequence shown here is derived from an EMBL/GenBank/DDBJ whole genome shotgun (WGS) entry which is preliminary data.</text>
</comment>
<sequence>MACYTPQNGNQIEPTQGQGPSQPPIGPAAPPSEAGDPAAAKTDSDDSAAEARGHGQVVAAVTAKMQSLTLRGESMQKKRPLLVDHDAGQLDDPSLREAKKVNRLEGEEARRRIKASLRRFEEAMSAVPTGSLYGRENCGCPGCKRNRWEFRQEEERDE</sequence>
<accession>A0AA39ZVJ4</accession>
<protein>
    <submittedName>
        <fullName evidence="2">Uncharacterized protein</fullName>
    </submittedName>
</protein>
<feature type="compositionally biased region" description="Basic and acidic residues" evidence="1">
    <location>
        <begin position="81"/>
        <end position="92"/>
    </location>
</feature>
<proteinExistence type="predicted"/>
<dbReference type="AlphaFoldDB" id="A0AA39ZVJ4"/>
<dbReference type="Proteomes" id="UP001172102">
    <property type="component" value="Unassembled WGS sequence"/>
</dbReference>
<feature type="compositionally biased region" description="Polar residues" evidence="1">
    <location>
        <begin position="1"/>
        <end position="12"/>
    </location>
</feature>